<dbReference type="AlphaFoldDB" id="A0A1X2HRT5"/>
<feature type="region of interest" description="Disordered" evidence="1">
    <location>
        <begin position="57"/>
        <end position="83"/>
    </location>
</feature>
<keyword evidence="4" id="KW-1185">Reference proteome</keyword>
<dbReference type="OrthoDB" id="2287551at2759"/>
<evidence type="ECO:0000313" key="3">
    <source>
        <dbReference type="EMBL" id="ORZ02292.1"/>
    </source>
</evidence>
<dbReference type="EMBL" id="MCGN01000001">
    <property type="protein sequence ID" value="ORZ02292.1"/>
    <property type="molecule type" value="Genomic_DNA"/>
</dbReference>
<dbReference type="InParanoid" id="A0A1X2HRT5"/>
<evidence type="ECO:0000313" key="4">
    <source>
        <dbReference type="Proteomes" id="UP000242180"/>
    </source>
</evidence>
<evidence type="ECO:0000256" key="2">
    <source>
        <dbReference type="SAM" id="SignalP"/>
    </source>
</evidence>
<organism evidence="3 4">
    <name type="scientific">Syncephalastrum racemosum</name>
    <name type="common">Filamentous fungus</name>
    <dbReference type="NCBI Taxonomy" id="13706"/>
    <lineage>
        <taxon>Eukaryota</taxon>
        <taxon>Fungi</taxon>
        <taxon>Fungi incertae sedis</taxon>
        <taxon>Mucoromycota</taxon>
        <taxon>Mucoromycotina</taxon>
        <taxon>Mucoromycetes</taxon>
        <taxon>Mucorales</taxon>
        <taxon>Syncephalastraceae</taxon>
        <taxon>Syncephalastrum</taxon>
    </lineage>
</organism>
<comment type="caution">
    <text evidence="3">The sequence shown here is derived from an EMBL/GenBank/DDBJ whole genome shotgun (WGS) entry which is preliminary data.</text>
</comment>
<accession>A0A1X2HRT5</accession>
<name>A0A1X2HRT5_SYNRA</name>
<feature type="chain" id="PRO_5013367054" evidence="2">
    <location>
        <begin position="33"/>
        <end position="83"/>
    </location>
</feature>
<sequence>MATSPRPGRLNVCLVFCFLLLLLSSSSLLVKALPVFDADLAANPFVHDSRLSATVDRQPLRKRSVPAPPPMDIMMGNGPEHYL</sequence>
<reference evidence="3 4" key="1">
    <citation type="submission" date="2016-07" db="EMBL/GenBank/DDBJ databases">
        <title>Pervasive Adenine N6-methylation of Active Genes in Fungi.</title>
        <authorList>
            <consortium name="DOE Joint Genome Institute"/>
            <person name="Mondo S.J."/>
            <person name="Dannebaum R.O."/>
            <person name="Kuo R.C."/>
            <person name="Labutti K."/>
            <person name="Haridas S."/>
            <person name="Kuo A."/>
            <person name="Salamov A."/>
            <person name="Ahrendt S.R."/>
            <person name="Lipzen A."/>
            <person name="Sullivan W."/>
            <person name="Andreopoulos W.B."/>
            <person name="Clum A."/>
            <person name="Lindquist E."/>
            <person name="Daum C."/>
            <person name="Ramamoorthy G.K."/>
            <person name="Gryganskyi A."/>
            <person name="Culley D."/>
            <person name="Magnuson J.K."/>
            <person name="James T.Y."/>
            <person name="O'Malley M.A."/>
            <person name="Stajich J.E."/>
            <person name="Spatafora J.W."/>
            <person name="Visel A."/>
            <person name="Grigoriev I.V."/>
        </authorList>
    </citation>
    <scope>NUCLEOTIDE SEQUENCE [LARGE SCALE GENOMIC DNA]</scope>
    <source>
        <strain evidence="3 4">NRRL 2496</strain>
    </source>
</reference>
<keyword evidence="2" id="KW-0732">Signal</keyword>
<gene>
    <name evidence="3" type="ORF">BCR43DRAFT_481315</name>
</gene>
<dbReference type="Proteomes" id="UP000242180">
    <property type="component" value="Unassembled WGS sequence"/>
</dbReference>
<proteinExistence type="predicted"/>
<feature type="signal peptide" evidence="2">
    <location>
        <begin position="1"/>
        <end position="32"/>
    </location>
</feature>
<protein>
    <submittedName>
        <fullName evidence="3">Uncharacterized protein</fullName>
    </submittedName>
</protein>
<evidence type="ECO:0000256" key="1">
    <source>
        <dbReference type="SAM" id="MobiDB-lite"/>
    </source>
</evidence>